<dbReference type="Pfam" id="PF03572">
    <property type="entry name" value="Peptidase_S41"/>
    <property type="match status" value="1"/>
</dbReference>
<organism evidence="2">
    <name type="scientific">hydrothermal vent metagenome</name>
    <dbReference type="NCBI Taxonomy" id="652676"/>
    <lineage>
        <taxon>unclassified sequences</taxon>
        <taxon>metagenomes</taxon>
        <taxon>ecological metagenomes</taxon>
    </lineage>
</organism>
<dbReference type="PROSITE" id="PS51257">
    <property type="entry name" value="PROKAR_LIPOPROTEIN"/>
    <property type="match status" value="1"/>
</dbReference>
<gene>
    <name evidence="2" type="ORF">MNBD_BACTEROID03-999</name>
</gene>
<dbReference type="EMBL" id="UOEL01000014">
    <property type="protein sequence ID" value="VAW10142.1"/>
    <property type="molecule type" value="Genomic_DNA"/>
</dbReference>
<reference evidence="2" key="1">
    <citation type="submission" date="2018-06" db="EMBL/GenBank/DDBJ databases">
        <authorList>
            <person name="Zhirakovskaya E."/>
        </authorList>
    </citation>
    <scope>NUCLEOTIDE SEQUENCE</scope>
</reference>
<dbReference type="PANTHER" id="PTHR32060:SF30">
    <property type="entry name" value="CARBOXY-TERMINAL PROCESSING PROTEASE CTPA"/>
    <property type="match status" value="1"/>
</dbReference>
<feature type="domain" description="Tail specific protease" evidence="1">
    <location>
        <begin position="197"/>
        <end position="428"/>
    </location>
</feature>
<dbReference type="GO" id="GO:0008236">
    <property type="term" value="F:serine-type peptidase activity"/>
    <property type="evidence" value="ECO:0007669"/>
    <property type="project" value="InterPro"/>
</dbReference>
<name>A0A3B0T6T9_9ZZZZ</name>
<dbReference type="Pfam" id="PF18294">
    <property type="entry name" value="Pept_S41_N"/>
    <property type="match status" value="1"/>
</dbReference>
<dbReference type="GO" id="GO:0006508">
    <property type="term" value="P:proteolysis"/>
    <property type="evidence" value="ECO:0007669"/>
    <property type="project" value="UniProtKB-KW"/>
</dbReference>
<sequence length="492" mass="55132">MKKYFLMFLAIGFIFTSCTNDDNVAPDPKLVADYPVQDFMWKAMNFWYFWQTNVANLADDKFPNTTEGSKAYTEFLLSEEDPEKFFNDKLRFTEDRFSFLSDDYVKLTQSLSGISRSNGLEFGLVRFSEGDDIFGYVRYIIAGSDAATKDITRGELFTGVNGQTLNLNNYIDLLFGDENTYTLNMATITDGTIADNGKEVSLTKQEGLAENPVFLDKIFEIQGEKIGYLVYNDFTNEYDEQLNEVFGRFKSGGVAHLVLDLRYNPGGSVNTAVLLSSMIHGTNTNDVFLKARYNTKYQAILDKDNQETRRFFADKIGGGASINTLNLNKVYILATNGSASASELVMNGLEPYMDVIHIGEKTRGKNEFSITMVDDRESNWGPYVYNPARKNSIKQGNNWAIQPLIGRNENAAGFSDYAAGLVPDIELKEDLENLGVLGDQNEPLLAKAIEQITGGSGKRDFSVKMPIDLLTSSKMFTPLKDNMYIDKLPGIH</sequence>
<dbReference type="CDD" id="cd07561">
    <property type="entry name" value="Peptidase_S41_CPP_like"/>
    <property type="match status" value="1"/>
</dbReference>
<dbReference type="AlphaFoldDB" id="A0A3B0T6T9"/>
<accession>A0A3B0T6T9</accession>
<dbReference type="InterPro" id="IPR005151">
    <property type="entry name" value="Tail-specific_protease"/>
</dbReference>
<keyword evidence="2" id="KW-0378">Hydrolase</keyword>
<dbReference type="Gene3D" id="3.90.226.10">
    <property type="entry name" value="2-enoyl-CoA Hydratase, Chain A, domain 1"/>
    <property type="match status" value="1"/>
</dbReference>
<evidence type="ECO:0000313" key="2">
    <source>
        <dbReference type="EMBL" id="VAW10142.1"/>
    </source>
</evidence>
<proteinExistence type="predicted"/>
<dbReference type="GO" id="GO:0030288">
    <property type="term" value="C:outer membrane-bounded periplasmic space"/>
    <property type="evidence" value="ECO:0007669"/>
    <property type="project" value="TreeGrafter"/>
</dbReference>
<dbReference type="SMART" id="SM00245">
    <property type="entry name" value="TSPc"/>
    <property type="match status" value="1"/>
</dbReference>
<dbReference type="Gene3D" id="3.30.750.170">
    <property type="match status" value="1"/>
</dbReference>
<dbReference type="GO" id="GO:0004175">
    <property type="term" value="F:endopeptidase activity"/>
    <property type="evidence" value="ECO:0007669"/>
    <property type="project" value="TreeGrafter"/>
</dbReference>
<dbReference type="GO" id="GO:0007165">
    <property type="term" value="P:signal transduction"/>
    <property type="evidence" value="ECO:0007669"/>
    <property type="project" value="TreeGrafter"/>
</dbReference>
<protein>
    <submittedName>
        <fullName evidence="2">Carboxyl-terminal protease</fullName>
    </submittedName>
</protein>
<dbReference type="InterPro" id="IPR041613">
    <property type="entry name" value="Pept_S41_N"/>
</dbReference>
<keyword evidence="2" id="KW-0645">Protease</keyword>
<dbReference type="InterPro" id="IPR036034">
    <property type="entry name" value="PDZ_sf"/>
</dbReference>
<dbReference type="Gene3D" id="2.30.42.10">
    <property type="match status" value="1"/>
</dbReference>
<evidence type="ECO:0000259" key="1">
    <source>
        <dbReference type="SMART" id="SM00245"/>
    </source>
</evidence>
<dbReference type="SUPFAM" id="SSF52096">
    <property type="entry name" value="ClpP/crotonase"/>
    <property type="match status" value="1"/>
</dbReference>
<dbReference type="PANTHER" id="PTHR32060">
    <property type="entry name" value="TAIL-SPECIFIC PROTEASE"/>
    <property type="match status" value="1"/>
</dbReference>
<dbReference type="InterPro" id="IPR029045">
    <property type="entry name" value="ClpP/crotonase-like_dom_sf"/>
</dbReference>